<keyword evidence="4" id="KW-1185">Reference proteome</keyword>
<evidence type="ECO:0000313" key="3">
    <source>
        <dbReference type="EMBL" id="RPB07028.1"/>
    </source>
</evidence>
<dbReference type="Proteomes" id="UP000277580">
    <property type="component" value="Unassembled WGS sequence"/>
</dbReference>
<dbReference type="EMBL" id="ML119198">
    <property type="protein sequence ID" value="RPB07028.1"/>
    <property type="molecule type" value="Genomic_DNA"/>
</dbReference>
<dbReference type="AlphaFoldDB" id="A0A3N4KC33"/>
<name>A0A3N4KC33_9PEZI</name>
<evidence type="ECO:0000259" key="2">
    <source>
        <dbReference type="Pfam" id="PF04419"/>
    </source>
</evidence>
<sequence>MTRGNQRERDRLKAQKAASSQKSKNGKTGSEMQRDKEQVAQIMRQKQQEGNYT</sequence>
<organism evidence="3 4">
    <name type="scientific">Morchella conica CCBAS932</name>
    <dbReference type="NCBI Taxonomy" id="1392247"/>
    <lineage>
        <taxon>Eukaryota</taxon>
        <taxon>Fungi</taxon>
        <taxon>Dikarya</taxon>
        <taxon>Ascomycota</taxon>
        <taxon>Pezizomycotina</taxon>
        <taxon>Pezizomycetes</taxon>
        <taxon>Pezizales</taxon>
        <taxon>Morchellaceae</taxon>
        <taxon>Morchella</taxon>
    </lineage>
</organism>
<feature type="domain" description="Small EDRK-rich factor-like N-terminal" evidence="2">
    <location>
        <begin position="1"/>
        <end position="36"/>
    </location>
</feature>
<evidence type="ECO:0000256" key="1">
    <source>
        <dbReference type="SAM" id="MobiDB-lite"/>
    </source>
</evidence>
<dbReference type="InterPro" id="IPR007513">
    <property type="entry name" value="SERF-like_N"/>
</dbReference>
<feature type="compositionally biased region" description="Basic and acidic residues" evidence="1">
    <location>
        <begin position="1"/>
        <end position="13"/>
    </location>
</feature>
<dbReference type="InParanoid" id="A0A3N4KC33"/>
<feature type="compositionally biased region" description="Polar residues" evidence="1">
    <location>
        <begin position="44"/>
        <end position="53"/>
    </location>
</feature>
<dbReference type="STRING" id="1392247.A0A3N4KC33"/>
<reference evidence="3 4" key="1">
    <citation type="journal article" date="2018" name="Nat. Ecol. Evol.">
        <title>Pezizomycetes genomes reveal the molecular basis of ectomycorrhizal truffle lifestyle.</title>
        <authorList>
            <person name="Murat C."/>
            <person name="Payen T."/>
            <person name="Noel B."/>
            <person name="Kuo A."/>
            <person name="Morin E."/>
            <person name="Chen J."/>
            <person name="Kohler A."/>
            <person name="Krizsan K."/>
            <person name="Balestrini R."/>
            <person name="Da Silva C."/>
            <person name="Montanini B."/>
            <person name="Hainaut M."/>
            <person name="Levati E."/>
            <person name="Barry K.W."/>
            <person name="Belfiori B."/>
            <person name="Cichocki N."/>
            <person name="Clum A."/>
            <person name="Dockter R.B."/>
            <person name="Fauchery L."/>
            <person name="Guy J."/>
            <person name="Iotti M."/>
            <person name="Le Tacon F."/>
            <person name="Lindquist E.A."/>
            <person name="Lipzen A."/>
            <person name="Malagnac F."/>
            <person name="Mello A."/>
            <person name="Molinier V."/>
            <person name="Miyauchi S."/>
            <person name="Poulain J."/>
            <person name="Riccioni C."/>
            <person name="Rubini A."/>
            <person name="Sitrit Y."/>
            <person name="Splivallo R."/>
            <person name="Traeger S."/>
            <person name="Wang M."/>
            <person name="Zifcakova L."/>
            <person name="Wipf D."/>
            <person name="Zambonelli A."/>
            <person name="Paolocci F."/>
            <person name="Nowrousian M."/>
            <person name="Ottonello S."/>
            <person name="Baldrian P."/>
            <person name="Spatafora J.W."/>
            <person name="Henrissat B."/>
            <person name="Nagy L.G."/>
            <person name="Aury J.M."/>
            <person name="Wincker P."/>
            <person name="Grigoriev I.V."/>
            <person name="Bonfante P."/>
            <person name="Martin F.M."/>
        </authorList>
    </citation>
    <scope>NUCLEOTIDE SEQUENCE [LARGE SCALE GENOMIC DNA]</scope>
    <source>
        <strain evidence="3 4">CCBAS932</strain>
    </source>
</reference>
<feature type="region of interest" description="Disordered" evidence="1">
    <location>
        <begin position="1"/>
        <end position="53"/>
    </location>
</feature>
<accession>A0A3N4KC33</accession>
<dbReference type="Pfam" id="PF04419">
    <property type="entry name" value="SERF-like_N"/>
    <property type="match status" value="1"/>
</dbReference>
<protein>
    <recommendedName>
        <fullName evidence="2">Small EDRK-rich factor-like N-terminal domain-containing protein</fullName>
    </recommendedName>
</protein>
<gene>
    <name evidence="3" type="ORF">P167DRAFT_579686</name>
</gene>
<proteinExistence type="predicted"/>
<evidence type="ECO:0000313" key="4">
    <source>
        <dbReference type="Proteomes" id="UP000277580"/>
    </source>
</evidence>